<dbReference type="SUPFAM" id="SSF48464">
    <property type="entry name" value="ENTH/VHS domain"/>
    <property type="match status" value="1"/>
</dbReference>
<dbReference type="InterPro" id="IPR045007">
    <property type="entry name" value="LSB5"/>
</dbReference>
<dbReference type="GO" id="GO:0006897">
    <property type="term" value="P:endocytosis"/>
    <property type="evidence" value="ECO:0007669"/>
    <property type="project" value="InterPro"/>
</dbReference>
<dbReference type="SUPFAM" id="SSF89009">
    <property type="entry name" value="GAT-like domain"/>
    <property type="match status" value="1"/>
</dbReference>
<feature type="compositionally biased region" description="Pro residues" evidence="1">
    <location>
        <begin position="212"/>
        <end position="224"/>
    </location>
</feature>
<reference evidence="3 5" key="3">
    <citation type="journal article" date="2018" name="Nat. Commun.">
        <title>Genomic insights into multidrug-resistance, mating and virulence in Candida auris and related emerging species.</title>
        <authorList>
            <person name="Munoz J.F."/>
            <person name="Gade L."/>
            <person name="Chow N.A."/>
            <person name="Loparev V.N."/>
            <person name="Juieng P."/>
            <person name="Berkow E.L."/>
            <person name="Farrer R.A."/>
            <person name="Litvintseva A.P."/>
            <person name="Cuomo C.A."/>
        </authorList>
    </citation>
    <scope>GENOME REANNOTATION</scope>
    <source>
        <strain evidence="3 5">B8441</strain>
    </source>
</reference>
<feature type="compositionally biased region" description="Basic and acidic residues" evidence="1">
    <location>
        <begin position="452"/>
        <end position="467"/>
    </location>
</feature>
<dbReference type="VEuPathDB" id="FungiDB:CJJ07_004377"/>
<feature type="compositionally biased region" description="Basic residues" evidence="1">
    <location>
        <begin position="244"/>
        <end position="255"/>
    </location>
</feature>
<organism evidence="4">
    <name type="scientific">Candidozyma auris</name>
    <name type="common">Yeast</name>
    <name type="synonym">Candida auris</name>
    <dbReference type="NCBI Taxonomy" id="498019"/>
    <lineage>
        <taxon>Eukaryota</taxon>
        <taxon>Fungi</taxon>
        <taxon>Dikarya</taxon>
        <taxon>Ascomycota</taxon>
        <taxon>Saccharomycotina</taxon>
        <taxon>Pichiomycetes</taxon>
        <taxon>Metschnikowiaceae</taxon>
        <taxon>Candidozyma</taxon>
    </lineage>
</organism>
<comment type="caution">
    <text evidence="4">The sequence shown here is derived from an EMBL/GenBank/DDBJ whole genome shotgun (WGS) entry which is preliminary data.</text>
</comment>
<dbReference type="VEuPathDB" id="FungiDB:B9J08_002398"/>
<dbReference type="InterPro" id="IPR002014">
    <property type="entry name" value="VHS_dom"/>
</dbReference>
<dbReference type="AlphaFoldDB" id="A0A2H0ZVG2"/>
<gene>
    <name evidence="4" type="ORF">B9J08_002398</name>
    <name evidence="3" type="ORF">B9J08_05408</name>
</gene>
<dbReference type="PANTHER" id="PTHR47789">
    <property type="entry name" value="LAS SEVENTEEN-BINDING PROTEIN 5"/>
    <property type="match status" value="1"/>
</dbReference>
<keyword evidence="5" id="KW-1185">Reference proteome</keyword>
<protein>
    <recommendedName>
        <fullName evidence="2">VHS domain-containing protein</fullName>
    </recommendedName>
</protein>
<dbReference type="OMA" id="NSFATIR"/>
<dbReference type="STRING" id="498019.A0A2H0ZVG2"/>
<sequence length="493" mass="54077">MPIFGDKPHTSITVKVNQLSKPNRNEDLEDDSIELYLSDLISLIKLQPGPGPSEAARAIRKNIKYGATVQTQLNALQLLELLVLNAGPKIGPVLASDEKLLDVLKGIITGSGSTGTGAKYDRAVQQKARNLAVGWKSELAGLDGYKYMANLWKVAGGRRRMSDSRGSGGAHRGHRRTTSAFGDENALDEPEDLIDRDDEPRASSPRNHTVSPPRPAKKSPPPRPVTASPYSSTNHKNDTSSTRKQSKLKKKKKKRSRFGIVYADEQYRIPQINYKVEAPKIRAVLSDCQTHTAALNNALLHIPAGTDPLDDEKAAREFEKCRKVRRKVLQYLQFVGAGEEASKSKETLEMEEEFLGSLIMANEQLVNTFTQFDKAAGYTAENPGPHHHDAASDSDSDESYYSSDSEEEEEEEGVKDSIEQRLESAHISEGTSSRLQEAVKRPPPVPPSSKPTSKELGSELEPLHKVSTDATGASVVSEDPFGDSHEVSSTYAR</sequence>
<dbReference type="GO" id="GO:0030479">
    <property type="term" value="C:actin cortical patch"/>
    <property type="evidence" value="ECO:0007669"/>
    <property type="project" value="TreeGrafter"/>
</dbReference>
<dbReference type="InterPro" id="IPR044103">
    <property type="entry name" value="GAT_LSB5"/>
</dbReference>
<accession>A0A5Q7YN84</accession>
<feature type="compositionally biased region" description="Acidic residues" evidence="1">
    <location>
        <begin position="392"/>
        <end position="413"/>
    </location>
</feature>
<dbReference type="VEuPathDB" id="FungiDB:CJI97_001942"/>
<dbReference type="EMBL" id="PEKT02000006">
    <property type="protein sequence ID" value="PIS54621.1"/>
    <property type="molecule type" value="Genomic_DNA"/>
</dbReference>
<dbReference type="VEuPathDB" id="FungiDB:QG37_05987"/>
<dbReference type="GO" id="GO:0007015">
    <property type="term" value="P:actin filament organization"/>
    <property type="evidence" value="ECO:0007669"/>
    <property type="project" value="InterPro"/>
</dbReference>
<dbReference type="PROSITE" id="PS50179">
    <property type="entry name" value="VHS"/>
    <property type="match status" value="1"/>
</dbReference>
<dbReference type="InterPro" id="IPR008942">
    <property type="entry name" value="ENTH_VHS"/>
</dbReference>
<accession>A0A2H0ZVG2</accession>
<feature type="domain" description="VHS" evidence="2">
    <location>
        <begin position="29"/>
        <end position="153"/>
    </location>
</feature>
<reference evidence="3" key="4">
    <citation type="submission" date="2024-03" db="EMBL/GenBank/DDBJ databases">
        <title>Improved genome assembly of Candida auris strain B8441 and annotation of B11205.</title>
        <authorList>
            <person name="Cauldron N.C."/>
            <person name="Shea T."/>
            <person name="Cuomo C.A."/>
        </authorList>
    </citation>
    <scope>NUCLEOTIDE SEQUENCE</scope>
    <source>
        <strain evidence="3">B8441</strain>
    </source>
</reference>
<evidence type="ECO:0000313" key="4">
    <source>
        <dbReference type="EMBL" id="PIS54621.1"/>
    </source>
</evidence>
<dbReference type="VEuPathDB" id="FungiDB:CJJ09_005486"/>
<reference evidence="4" key="2">
    <citation type="submission" date="2017-11" db="EMBL/GenBank/DDBJ databases">
        <title>Candida auris genome assembly and annotation.</title>
        <authorList>
            <person name="Munoz J.F."/>
            <person name="Gade L.G."/>
            <person name="Chow N.A."/>
            <person name="Litvintseva A.P."/>
            <person name="Loparev V.N."/>
            <person name="Cuomo C.A."/>
        </authorList>
    </citation>
    <scope>NUCLEOTIDE SEQUENCE</scope>
    <source>
        <strain evidence="4">B8441</strain>
    </source>
</reference>
<evidence type="ECO:0000313" key="3">
    <source>
        <dbReference type="EMBL" id="KAK8438326.1"/>
    </source>
</evidence>
<dbReference type="PANTHER" id="PTHR47789:SF1">
    <property type="entry name" value="LAS SEVENTEEN-BINDING PROTEIN 5"/>
    <property type="match status" value="1"/>
</dbReference>
<dbReference type="VEuPathDB" id="FungiDB:CJI96_0004953"/>
<feature type="compositionally biased region" description="Basic and acidic residues" evidence="1">
    <location>
        <begin position="414"/>
        <end position="426"/>
    </location>
</feature>
<dbReference type="EMBL" id="PEKT03000007">
    <property type="protein sequence ID" value="KAK8438326.1"/>
    <property type="molecule type" value="Genomic_DNA"/>
</dbReference>
<dbReference type="GO" id="GO:0035091">
    <property type="term" value="F:phosphatidylinositol binding"/>
    <property type="evidence" value="ECO:0007669"/>
    <property type="project" value="InterPro"/>
</dbReference>
<feature type="compositionally biased region" description="Acidic residues" evidence="1">
    <location>
        <begin position="185"/>
        <end position="197"/>
    </location>
</feature>
<feature type="region of interest" description="Disordered" evidence="1">
    <location>
        <begin position="157"/>
        <end position="255"/>
    </location>
</feature>
<proteinExistence type="predicted"/>
<dbReference type="GO" id="GO:0007034">
    <property type="term" value="P:vacuolar transport"/>
    <property type="evidence" value="ECO:0007669"/>
    <property type="project" value="UniProtKB-ARBA"/>
</dbReference>
<name>A0A2H0ZVG2_CANAR</name>
<evidence type="ECO:0000256" key="1">
    <source>
        <dbReference type="SAM" id="MobiDB-lite"/>
    </source>
</evidence>
<dbReference type="GO" id="GO:0043130">
    <property type="term" value="F:ubiquitin binding"/>
    <property type="evidence" value="ECO:0007669"/>
    <property type="project" value="InterPro"/>
</dbReference>
<dbReference type="CDD" id="cd14232">
    <property type="entry name" value="GAT_LSB5"/>
    <property type="match status" value="1"/>
</dbReference>
<dbReference type="Gene3D" id="1.25.40.90">
    <property type="match status" value="1"/>
</dbReference>
<evidence type="ECO:0000313" key="5">
    <source>
        <dbReference type="Proteomes" id="UP000230249"/>
    </source>
</evidence>
<reference evidence="4 5" key="1">
    <citation type="journal article" date="2017" name="Clin. Infect. Dis.">
        <title>Simultaneous emergence of multidrug-resistant Candida auris on 3 continents confirmed by whole-genome sequencing and epidemiological analyses.</title>
        <authorList>
            <person name="Lockhart S.R."/>
            <person name="Etienne K.A."/>
            <person name="Vallabhaneni S."/>
            <person name="Farooqi J."/>
            <person name="Chowdhary A."/>
            <person name="Govender N.P."/>
            <person name="Colombo A.L."/>
            <person name="Calvo B."/>
            <person name="Cuomo C.A."/>
            <person name="Desjardins C.A."/>
            <person name="Berkow E.L."/>
            <person name="Castanheira M."/>
            <person name="Magobo R.E."/>
            <person name="Jabeen K."/>
            <person name="Asghar R.J."/>
            <person name="Meis J.F."/>
            <person name="Jackson B."/>
            <person name="Chiller T."/>
            <person name="Litvintseva A.P."/>
        </authorList>
    </citation>
    <scope>NUCLEOTIDE SEQUENCE [LARGE SCALE GENOMIC DNA]</scope>
    <source>
        <strain evidence="4 5">B8441</strain>
    </source>
</reference>
<dbReference type="GO" id="GO:0051666">
    <property type="term" value="P:actin cortical patch localization"/>
    <property type="evidence" value="ECO:0007669"/>
    <property type="project" value="TreeGrafter"/>
</dbReference>
<feature type="region of interest" description="Disordered" evidence="1">
    <location>
        <begin position="377"/>
        <end position="493"/>
    </location>
</feature>
<dbReference type="CDD" id="cd16980">
    <property type="entry name" value="VHS_Lsb5"/>
    <property type="match status" value="1"/>
</dbReference>
<dbReference type="Pfam" id="PF00790">
    <property type="entry name" value="VHS"/>
    <property type="match status" value="1"/>
</dbReference>
<evidence type="ECO:0000259" key="2">
    <source>
        <dbReference type="PROSITE" id="PS50179"/>
    </source>
</evidence>
<dbReference type="Proteomes" id="UP000230249">
    <property type="component" value="Unassembled WGS sequence"/>
</dbReference>